<keyword evidence="2" id="KW-1133">Transmembrane helix</keyword>
<dbReference type="InterPro" id="IPR057569">
    <property type="entry name" value="C2_nem"/>
</dbReference>
<name>A0A8T0A235_9BILA</name>
<dbReference type="Proteomes" id="UP000605970">
    <property type="component" value="Unassembled WGS sequence"/>
</dbReference>
<feature type="compositionally biased region" description="Basic and acidic residues" evidence="1">
    <location>
        <begin position="527"/>
        <end position="537"/>
    </location>
</feature>
<dbReference type="InterPro" id="IPR040426">
    <property type="entry name" value="C05B5.4-like"/>
</dbReference>
<comment type="caution">
    <text evidence="4">The sequence shown here is derived from an EMBL/GenBank/DDBJ whole genome shotgun (WGS) entry which is preliminary data.</text>
</comment>
<evidence type="ECO:0000259" key="3">
    <source>
        <dbReference type="Pfam" id="PF25330"/>
    </source>
</evidence>
<organism evidence="4 5">
    <name type="scientific">Meloidogyne graminicola</name>
    <dbReference type="NCBI Taxonomy" id="189291"/>
    <lineage>
        <taxon>Eukaryota</taxon>
        <taxon>Metazoa</taxon>
        <taxon>Ecdysozoa</taxon>
        <taxon>Nematoda</taxon>
        <taxon>Chromadorea</taxon>
        <taxon>Rhabditida</taxon>
        <taxon>Tylenchina</taxon>
        <taxon>Tylenchomorpha</taxon>
        <taxon>Tylenchoidea</taxon>
        <taxon>Meloidogynidae</taxon>
        <taxon>Meloidogyninae</taxon>
        <taxon>Meloidogyne</taxon>
    </lineage>
</organism>
<feature type="compositionally biased region" description="Pro residues" evidence="1">
    <location>
        <begin position="471"/>
        <end position="484"/>
    </location>
</feature>
<feature type="domain" description="C2" evidence="3">
    <location>
        <begin position="76"/>
        <end position="232"/>
    </location>
</feature>
<sequence length="537" mass="61007">MPFSLLKQQINCSSNFFSIKIVNLLKIIFISSLMLFSVLEAEETAKKNTKITNIKNNPYFVQKIDDKYKTTKNNMFWLSVEINSVEFRKGCLSTALCHRPMFKLSQTMTLNSQTVMMSWPMEGGAETLLQKDILHPFISHWEFGDPEDISIGCQIAGTDPSFGFARVCDEATARRIFQEENVRQTVMKGVRNEESILQVPDPLESQNSKTIYVQMNGRCFNTTLSIQKHTERCPWCVDPNVDIKVVGENNEENNGQQNHLKGTNPDETGKTIQLQNILILVLSGVVVFSLSGLCYALTIHWRYKKRRHPIINSSLIRSSKKRINNTQQEEYLFNKNNSKRILKLISPPRAQRSLPCSPEKQREKYEQQQQQCCVGGINSSSVLYPQEGEQSAYDVPWDNKFCLVPRQWLLNGQTINSNEQRPPSLFFSGGSEPIPSLEQQQIIHPYATCYEFNRTASIKTPSMTISHQSTLPPPPPLNPPPPSYPQIHSQTLNRRQSSLIIPSQQHQQQSFISPNTSTTANCSSSFGRHDDSGLDSV</sequence>
<dbReference type="EMBL" id="JABEBT010000007">
    <property type="protein sequence ID" value="KAF7639143.1"/>
    <property type="molecule type" value="Genomic_DNA"/>
</dbReference>
<dbReference type="Pfam" id="PF25330">
    <property type="entry name" value="C2_nem"/>
    <property type="match status" value="1"/>
</dbReference>
<evidence type="ECO:0000313" key="5">
    <source>
        <dbReference type="Proteomes" id="UP000605970"/>
    </source>
</evidence>
<evidence type="ECO:0000256" key="2">
    <source>
        <dbReference type="SAM" id="Phobius"/>
    </source>
</evidence>
<dbReference type="PANTHER" id="PTHR38626:SF4">
    <property type="entry name" value="SKN-1 DEPENDENT ZYGOTIC TRANSCRIPT"/>
    <property type="match status" value="1"/>
</dbReference>
<keyword evidence="2" id="KW-0812">Transmembrane</keyword>
<dbReference type="AlphaFoldDB" id="A0A8T0A235"/>
<gene>
    <name evidence="4" type="ORF">Mgra_00001376</name>
</gene>
<feature type="compositionally biased region" description="Polar residues" evidence="1">
    <location>
        <begin position="486"/>
        <end position="526"/>
    </location>
</feature>
<protein>
    <recommendedName>
        <fullName evidence="3">C2 domain-containing protein</fullName>
    </recommendedName>
</protein>
<evidence type="ECO:0000256" key="1">
    <source>
        <dbReference type="SAM" id="MobiDB-lite"/>
    </source>
</evidence>
<keyword evidence="5" id="KW-1185">Reference proteome</keyword>
<feature type="region of interest" description="Disordered" evidence="1">
    <location>
        <begin position="463"/>
        <end position="537"/>
    </location>
</feature>
<reference evidence="4" key="1">
    <citation type="journal article" date="2020" name="Ecol. Evol.">
        <title>Genome structure and content of the rice root-knot nematode (Meloidogyne graminicola).</title>
        <authorList>
            <person name="Phan N.T."/>
            <person name="Danchin E.G.J."/>
            <person name="Klopp C."/>
            <person name="Perfus-Barbeoch L."/>
            <person name="Kozlowski D.K."/>
            <person name="Koutsovoulos G.D."/>
            <person name="Lopez-Roques C."/>
            <person name="Bouchez O."/>
            <person name="Zahm M."/>
            <person name="Besnard G."/>
            <person name="Bellafiore S."/>
        </authorList>
    </citation>
    <scope>NUCLEOTIDE SEQUENCE</scope>
    <source>
        <strain evidence="4">VN-18</strain>
    </source>
</reference>
<accession>A0A8T0A235</accession>
<dbReference type="PANTHER" id="PTHR38626">
    <property type="entry name" value="SKN-1 DEPENDENT ZYGOTIC TRANSCRIPT-RELATED"/>
    <property type="match status" value="1"/>
</dbReference>
<dbReference type="EMBL" id="JABEBT010000007">
    <property type="protein sequence ID" value="KAF7639141.1"/>
    <property type="molecule type" value="Genomic_DNA"/>
</dbReference>
<feature type="transmembrane region" description="Helical" evidence="2">
    <location>
        <begin position="277"/>
        <end position="298"/>
    </location>
</feature>
<evidence type="ECO:0000313" key="4">
    <source>
        <dbReference type="EMBL" id="KAF7639143.1"/>
    </source>
</evidence>
<dbReference type="OrthoDB" id="5862752at2759"/>
<keyword evidence="2" id="KW-0472">Membrane</keyword>
<proteinExistence type="predicted"/>